<protein>
    <recommendedName>
        <fullName evidence="3">RNI-like protein</fullName>
    </recommendedName>
</protein>
<dbReference type="EMBL" id="KQ964496">
    <property type="protein sequence ID" value="KXN70674.1"/>
    <property type="molecule type" value="Genomic_DNA"/>
</dbReference>
<gene>
    <name evidence="1" type="ORF">CONCODRAFT_70470</name>
</gene>
<accession>A0A137P6W1</accession>
<proteinExistence type="predicted"/>
<evidence type="ECO:0000313" key="1">
    <source>
        <dbReference type="EMBL" id="KXN70674.1"/>
    </source>
</evidence>
<dbReference type="InterPro" id="IPR032675">
    <property type="entry name" value="LRR_dom_sf"/>
</dbReference>
<name>A0A137P6W1_CONC2</name>
<keyword evidence="2" id="KW-1185">Reference proteome</keyword>
<evidence type="ECO:0008006" key="3">
    <source>
        <dbReference type="Google" id="ProtNLM"/>
    </source>
</evidence>
<evidence type="ECO:0000313" key="2">
    <source>
        <dbReference type="Proteomes" id="UP000070444"/>
    </source>
</evidence>
<dbReference type="Proteomes" id="UP000070444">
    <property type="component" value="Unassembled WGS sequence"/>
</dbReference>
<organism evidence="1 2">
    <name type="scientific">Conidiobolus coronatus (strain ATCC 28846 / CBS 209.66 / NRRL 28638)</name>
    <name type="common">Delacroixia coronata</name>
    <dbReference type="NCBI Taxonomy" id="796925"/>
    <lineage>
        <taxon>Eukaryota</taxon>
        <taxon>Fungi</taxon>
        <taxon>Fungi incertae sedis</taxon>
        <taxon>Zoopagomycota</taxon>
        <taxon>Entomophthoromycotina</taxon>
        <taxon>Entomophthoromycetes</taxon>
        <taxon>Entomophthorales</taxon>
        <taxon>Ancylistaceae</taxon>
        <taxon>Conidiobolus</taxon>
    </lineage>
</organism>
<dbReference type="SUPFAM" id="SSF52058">
    <property type="entry name" value="L domain-like"/>
    <property type="match status" value="1"/>
</dbReference>
<sequence>MYSIKNENLNITASIAYDKYVTSYTSVSSSFCECVGPFEGAHSPNCHTQIIQISREIENCFRKTRNYVIDLKILESVYSLSFQYHYNIPLIQHFPNLSCLTLENTKFKLDSLNYLFKGLSVLEYLELNNICVLSYSSYSHHTIDLQFPTSVKSLNINSGVTISPQSEDLSSYVDILTNGTRYLHFRPQHMPKLKKIVYANKAGSFDATITGFYNLNPQLIYLGFSANALTTDLLNHISISSSLQKLAIIHYKNLIAIPLDSNLPILHSIVELEIELSSDYSIQTFERLIQAAPNICHLHIHLYMLSFDVYHNLSKKIEPVAQIFKNLKTLSITSHSLLCDFSLEIPSFPNLEYLNLLNARLHKVNLVEYEKYSAIKCIYLGFNHPYYRSNIEFGSFKEKFPNWKINNFHKSLKCYKINN</sequence>
<reference evidence="1 2" key="1">
    <citation type="journal article" date="2015" name="Genome Biol. Evol.">
        <title>Phylogenomic analyses indicate that early fungi evolved digesting cell walls of algal ancestors of land plants.</title>
        <authorList>
            <person name="Chang Y."/>
            <person name="Wang S."/>
            <person name="Sekimoto S."/>
            <person name="Aerts A.L."/>
            <person name="Choi C."/>
            <person name="Clum A."/>
            <person name="LaButti K.M."/>
            <person name="Lindquist E.A."/>
            <person name="Yee Ngan C."/>
            <person name="Ohm R.A."/>
            <person name="Salamov A.A."/>
            <person name="Grigoriev I.V."/>
            <person name="Spatafora J.W."/>
            <person name="Berbee M.L."/>
        </authorList>
    </citation>
    <scope>NUCLEOTIDE SEQUENCE [LARGE SCALE GENOMIC DNA]</scope>
    <source>
        <strain evidence="1 2">NRRL 28638</strain>
    </source>
</reference>
<dbReference type="AlphaFoldDB" id="A0A137P6W1"/>
<dbReference type="Gene3D" id="3.80.10.10">
    <property type="entry name" value="Ribonuclease Inhibitor"/>
    <property type="match status" value="1"/>
</dbReference>